<keyword evidence="6" id="KW-0235">DNA replication</keyword>
<dbReference type="RefSeq" id="YP_010798186.1">
    <property type="nucleotide sequence ID" value="NC_076351.1"/>
</dbReference>
<organism evidence="15 16">
    <name type="scientific">Blackfly genomovirus 4</name>
    <dbReference type="NCBI Taxonomy" id="2586203"/>
    <lineage>
        <taxon>Viruses</taxon>
        <taxon>Monodnaviria</taxon>
        <taxon>Shotokuvirae</taxon>
        <taxon>Cressdnaviricota</taxon>
        <taxon>Repensiviricetes</taxon>
        <taxon>Geplafuvirales</taxon>
        <taxon>Genomoviridae</taxon>
        <taxon>Gemycircularvirus</taxon>
        <taxon>Gemycircularvirus austro3</taxon>
    </lineage>
</organism>
<dbReference type="Gene3D" id="3.40.50.300">
    <property type="entry name" value="P-loop containing nucleotide triphosphate hydrolases"/>
    <property type="match status" value="1"/>
</dbReference>
<evidence type="ECO:0000256" key="9">
    <source>
        <dbReference type="ARBA" id="ARBA00022741"/>
    </source>
</evidence>
<evidence type="ECO:0000256" key="10">
    <source>
        <dbReference type="ARBA" id="ARBA00022759"/>
    </source>
</evidence>
<feature type="domain" description="CRESS-DNA virus Rep endonuclease" evidence="14">
    <location>
        <begin position="4"/>
        <end position="105"/>
    </location>
</feature>
<evidence type="ECO:0000256" key="8">
    <source>
        <dbReference type="ARBA" id="ARBA00022723"/>
    </source>
</evidence>
<dbReference type="PROSITE" id="PS52020">
    <property type="entry name" value="CRESS_DNA_REP"/>
    <property type="match status" value="1"/>
</dbReference>
<dbReference type="InterPro" id="IPR022692">
    <property type="entry name" value="Gemini_AL1_REP_central"/>
</dbReference>
<dbReference type="InterPro" id="IPR049912">
    <property type="entry name" value="CRESS_DNA_REP"/>
</dbReference>
<comment type="subcellular location">
    <subcellularLocation>
        <location evidence="1">Host nucleus</location>
    </subcellularLocation>
</comment>
<keyword evidence="5" id="KW-0548">Nucleotidyltransferase</keyword>
<keyword evidence="16" id="KW-1185">Reference proteome</keyword>
<evidence type="ECO:0000313" key="16">
    <source>
        <dbReference type="Proteomes" id="UP000676016"/>
    </source>
</evidence>
<evidence type="ECO:0000256" key="4">
    <source>
        <dbReference type="ARBA" id="ARBA00022679"/>
    </source>
</evidence>
<dbReference type="SUPFAM" id="SSF52540">
    <property type="entry name" value="P-loop containing nucleoside triphosphate hydrolases"/>
    <property type="match status" value="1"/>
</dbReference>
<proteinExistence type="predicted"/>
<evidence type="ECO:0000256" key="11">
    <source>
        <dbReference type="ARBA" id="ARBA00022801"/>
    </source>
</evidence>
<evidence type="ECO:0000313" key="15">
    <source>
        <dbReference type="EMBL" id="QCX35063.1"/>
    </source>
</evidence>
<dbReference type="GO" id="GO:0003677">
    <property type="term" value="F:DNA binding"/>
    <property type="evidence" value="ECO:0007669"/>
    <property type="project" value="UniProtKB-KW"/>
</dbReference>
<dbReference type="GO" id="GO:0046872">
    <property type="term" value="F:metal ion binding"/>
    <property type="evidence" value="ECO:0007669"/>
    <property type="project" value="UniProtKB-KW"/>
</dbReference>
<evidence type="ECO:0000256" key="7">
    <source>
        <dbReference type="ARBA" id="ARBA00022722"/>
    </source>
</evidence>
<dbReference type="SUPFAM" id="SSF55464">
    <property type="entry name" value="Origin of replication-binding domain, RBD-like"/>
    <property type="match status" value="1"/>
</dbReference>
<dbReference type="InterPro" id="IPR001301">
    <property type="entry name" value="Gemini_AL1_CLV"/>
</dbReference>
<keyword evidence="3" id="KW-1048">Host nucleus</keyword>
<dbReference type="PRINTS" id="PR00228">
    <property type="entry name" value="GEMCOATCLVL1"/>
</dbReference>
<dbReference type="GO" id="GO:0016779">
    <property type="term" value="F:nucleotidyltransferase activity"/>
    <property type="evidence" value="ECO:0007669"/>
    <property type="project" value="UniProtKB-KW"/>
</dbReference>
<keyword evidence="12" id="KW-0190">Covalent protein-DNA linkage</keyword>
<dbReference type="Gene3D" id="3.40.1310.20">
    <property type="match status" value="1"/>
</dbReference>
<protein>
    <recommendedName>
        <fullName evidence="2">Replication-associated protein</fullName>
    </recommendedName>
</protein>
<evidence type="ECO:0000256" key="6">
    <source>
        <dbReference type="ARBA" id="ARBA00022705"/>
    </source>
</evidence>
<dbReference type="KEGG" id="vg:80536279"/>
<dbReference type="EMBL" id="MK433236">
    <property type="protein sequence ID" value="QCX35063.1"/>
    <property type="molecule type" value="Genomic_DNA"/>
</dbReference>
<keyword evidence="13" id="KW-0238">DNA-binding</keyword>
<keyword evidence="11" id="KW-0378">Hydrolase</keyword>
<evidence type="ECO:0000256" key="3">
    <source>
        <dbReference type="ARBA" id="ARBA00022562"/>
    </source>
</evidence>
<dbReference type="GO" id="GO:0005198">
    <property type="term" value="F:structural molecule activity"/>
    <property type="evidence" value="ECO:0007669"/>
    <property type="project" value="InterPro"/>
</dbReference>
<evidence type="ECO:0000256" key="12">
    <source>
        <dbReference type="ARBA" id="ARBA00023124"/>
    </source>
</evidence>
<keyword evidence="10" id="KW-0255">Endonuclease</keyword>
<dbReference type="Pfam" id="PF00799">
    <property type="entry name" value="Gemini_AL1"/>
    <property type="match status" value="1"/>
</dbReference>
<name>A0A4Y5QKX1_9VIRU</name>
<dbReference type="InterPro" id="IPR027417">
    <property type="entry name" value="P-loop_NTPase"/>
</dbReference>
<dbReference type="GO" id="GO:0000166">
    <property type="term" value="F:nucleotide binding"/>
    <property type="evidence" value="ECO:0007669"/>
    <property type="project" value="UniProtKB-KW"/>
</dbReference>
<accession>A0A4Y5QKX1</accession>
<evidence type="ECO:0000259" key="14">
    <source>
        <dbReference type="PROSITE" id="PS52020"/>
    </source>
</evidence>
<keyword evidence="8" id="KW-0479">Metal-binding</keyword>
<gene>
    <name evidence="15" type="primary">rep</name>
</gene>
<evidence type="ECO:0000256" key="2">
    <source>
        <dbReference type="ARBA" id="ARBA00014531"/>
    </source>
</evidence>
<keyword evidence="9" id="KW-0547">Nucleotide-binding</keyword>
<sequence>MTFAFNSRYVLLTYAQSGDLSEWTVLDHIGSLGAECIIGREDHADEGTHLHVFVDFGRKFRSRRQDVFDVAGCHPNIVPSRGRAEFGWDYAVKDGNVVAGGLGRPGSGGLPAIENKWSQIVGAEDREEFLRLVRELDPKSFVLRHQEILGYADRYYAEDREPYVGPDDVMFDLGMVPDLAGWREQSLGDDTVGRKKSLVLYGASRLGKTLWARSLGNHVYIMGIMSGAVLLRDMADAEYAVFDDMRGGIAMFPSWKEWLGGQSVVSVKKLYRDPVQVKWGKPCIWLANSDPRDQLKADVTDHTARGRIDLIYEDIAWLEANCTFVELKEPIFRANTE</sequence>
<keyword evidence="4" id="KW-0808">Transferase</keyword>
<dbReference type="GO" id="GO:0016888">
    <property type="term" value="F:DNA endonuclease activity, producing 5'-phosphomonoesters"/>
    <property type="evidence" value="ECO:0007669"/>
    <property type="project" value="InterPro"/>
</dbReference>
<dbReference type="GeneID" id="80536279"/>
<evidence type="ECO:0000256" key="1">
    <source>
        <dbReference type="ARBA" id="ARBA00004147"/>
    </source>
</evidence>
<dbReference type="GO" id="GO:0006260">
    <property type="term" value="P:DNA replication"/>
    <property type="evidence" value="ECO:0007669"/>
    <property type="project" value="UniProtKB-KW"/>
</dbReference>
<evidence type="ECO:0000256" key="5">
    <source>
        <dbReference type="ARBA" id="ARBA00022695"/>
    </source>
</evidence>
<keyword evidence="7" id="KW-0540">Nuclease</keyword>
<reference evidence="15" key="1">
    <citation type="submission" date="2019-01" db="EMBL/GenBank/DDBJ databases">
        <title>Unraveling the ssDNA virome of the New Zealand blackfly.</title>
        <authorList>
            <person name="Kraberger S."/>
            <person name="Waits K."/>
            <person name="Fontenele R."/>
            <person name="Walters M."/>
            <person name="Varsani A."/>
        </authorList>
    </citation>
    <scope>NUCLEOTIDE SEQUENCE</scope>
    <source>
        <strain evidence="15">SF02_836</strain>
    </source>
</reference>
<dbReference type="Proteomes" id="UP000676016">
    <property type="component" value="Segment"/>
</dbReference>
<dbReference type="Pfam" id="PF08283">
    <property type="entry name" value="Gemini_AL1_M"/>
    <property type="match status" value="1"/>
</dbReference>
<dbReference type="GO" id="GO:0042025">
    <property type="term" value="C:host cell nucleus"/>
    <property type="evidence" value="ECO:0007669"/>
    <property type="project" value="UniProtKB-SubCell"/>
</dbReference>
<evidence type="ECO:0000256" key="13">
    <source>
        <dbReference type="ARBA" id="ARBA00023125"/>
    </source>
</evidence>